<evidence type="ECO:0000256" key="3">
    <source>
        <dbReference type="ARBA" id="ARBA00023157"/>
    </source>
</evidence>
<evidence type="ECO:0000256" key="5">
    <source>
        <dbReference type="PROSITE-ProRule" id="PRU00196"/>
    </source>
</evidence>
<keyword evidence="2" id="KW-0677">Repeat</keyword>
<dbReference type="Gene3D" id="3.10.250.10">
    <property type="entry name" value="SRCR-like domain"/>
    <property type="match status" value="1"/>
</dbReference>
<dbReference type="SMART" id="SM00202">
    <property type="entry name" value="SR"/>
    <property type="match status" value="1"/>
</dbReference>
<dbReference type="InterPro" id="IPR036772">
    <property type="entry name" value="SRCR-like_dom_sf"/>
</dbReference>
<sequence length="1407" mass="158164">MWTDWTICNVTCGVGIKIRSRECSLPKYGGKNCKGPGIDQKICNNFSCPVDGQWTIWSKWGSCNTTCGNGLQQRFRNCSTPKFGGRPCNGSGIEAKDCFLGPCIVEGKWGDWSGWSLCSVTCGGGVRSRSRKCVGEKAALPVVCDGKDRITKICHDRISCDELQPTCTEYKDLGLEDSVAVQIRPLISPYTEFWVKCNLEDMNGIGITEIPHNQMNETIVQGQENPGQYVAVLKYNTSSVDYTRNNDHKFYWFGDGSKEVGCKCMENKSCGDKTNPEHLQLKCNCDANDVVYREDSGFIEQKDDLPITRFRAGDTGIQKADVSNSRTRSCVKFQNNQSISLCLIPDKRIEKRTCFLRNCPSFSSWTEWTTCSSKLYCGYGFQVSERFCGGISDFKEVYDNPGCFGLKQRTKRCEQGDCKAPVKLVSSEFGSGIIELYNTFTKQWLDICYKEFDLKEASLLCKYMGYNESEKVSILDVKTENGLKNIFCTGKERFLPKCTHSDWSKKVACSSLAKIQCVVDGGWSNWQPWQDCSVTCANGTRKRYRACSYPKPKNNGKTCAGPKEETIFCEKAACPIDGTWQTWSSWSVCDQSCASGKSSRTRICRKPMNGGVICNGSSKETKQCNIHPCPVNGYFKDWSNWSNCTRTCNGGSQKRTRECVPPKHKGEKCIGDDTAIRNCSYNPCPVDGYFNTWSIWSTCNLSCGGGERKRGRTCVQPLHGGKNCTGLSEEYQICNDKNCPVEGEWKPWSSWTTCSVSCSNGTQIRKRICLYGKFGGNNCTGTDKEERTCHLRHCPVDGFWEKWSMWTICSQSCGNGSTRRYRVCHEPLFGGINCSGTNMETEMCFLRECPVNGVWSEWNFWSTCNVTCGNGVRERSRYCKKPKYGGFNCSGDSWTFENCNNFPCPVNGTFSEWARWSLCNVSCGGGSRTRERICLKPKHGGMNCTGEKIEIESCNFAKCSIDGTLTEWSNWSSCSKTCGTGTSKRLRQCIGPFFGGKNCSEKLTDTLVCEIAKCPINGVFGQWSTWGDCTTTCNFGYKYRNRKCHGPFYNGKNCTGLWNEKEKCFLRHCPINGVFENWTNWTLCSSSCGSGIRVRERKCIGPLHGGSFCTGELFEKEICNTEPCPVDCEWKEWSAWSSCDISCGKGTQKRKRETIKEKFGVPGLWMNWGSWSRCSEPCGTGVSYRQRNCNKTSFGSLTDECVGISKANKSCHNFGCKPYPISCAAWIERGLTDSYEVYIDIDGDANIVFDLDHDHENLTKVEGFEGEGEFEATITYLDKAGRVISSSYLNRLIDSSSHCRQFIQWKCRSAGIHHPFHKNRTITYWKGRENKKHLYFGGASYKSQNCACGEDKSCLNGTNKELRCNCDANDWKWREDSGYLSYKDHLPVTSFQAGDTGTKIFLQKCVV</sequence>
<evidence type="ECO:0000259" key="6">
    <source>
        <dbReference type="PROSITE" id="PS50287"/>
    </source>
</evidence>
<accession>A0A7I8V660</accession>
<dbReference type="EMBL" id="CAJFCJ010000002">
    <property type="protein sequence ID" value="CAD5111793.1"/>
    <property type="molecule type" value="Genomic_DNA"/>
</dbReference>
<dbReference type="PANTHER" id="PTHR22906">
    <property type="entry name" value="PROPERDIN"/>
    <property type="match status" value="1"/>
</dbReference>
<organism evidence="7 8">
    <name type="scientific">Dimorphilus gyrociliatus</name>
    <dbReference type="NCBI Taxonomy" id="2664684"/>
    <lineage>
        <taxon>Eukaryota</taxon>
        <taxon>Metazoa</taxon>
        <taxon>Spiralia</taxon>
        <taxon>Lophotrochozoa</taxon>
        <taxon>Annelida</taxon>
        <taxon>Polychaeta</taxon>
        <taxon>Polychaeta incertae sedis</taxon>
        <taxon>Dinophilidae</taxon>
        <taxon>Dimorphilus</taxon>
    </lineage>
</organism>
<evidence type="ECO:0000256" key="2">
    <source>
        <dbReference type="ARBA" id="ARBA00022737"/>
    </source>
</evidence>
<comment type="caution">
    <text evidence="7">The sequence shown here is derived from an EMBL/GenBank/DDBJ whole genome shotgun (WGS) entry which is preliminary data.</text>
</comment>
<keyword evidence="1" id="KW-0732">Signal</keyword>
<dbReference type="InterPro" id="IPR036383">
    <property type="entry name" value="TSP1_rpt_sf"/>
</dbReference>
<gene>
    <name evidence="7" type="ORF">DGYR_LOCUS1025</name>
</gene>
<dbReference type="InterPro" id="IPR052065">
    <property type="entry name" value="Compl_asym_regulator"/>
</dbReference>
<dbReference type="PROSITE" id="PS50092">
    <property type="entry name" value="TSP1"/>
    <property type="match status" value="17"/>
</dbReference>
<keyword evidence="3 5" id="KW-1015">Disulfide bond</keyword>
<feature type="disulfide bond" evidence="5">
    <location>
        <begin position="488"/>
        <end position="498"/>
    </location>
</feature>
<reference evidence="7 8" key="1">
    <citation type="submission" date="2020-08" db="EMBL/GenBank/DDBJ databases">
        <authorList>
            <person name="Hejnol A."/>
        </authorList>
    </citation>
    <scope>NUCLEOTIDE SEQUENCE [LARGE SCALE GENOMIC DNA]</scope>
</reference>
<dbReference type="SMART" id="SM00209">
    <property type="entry name" value="TSP1"/>
    <property type="match status" value="17"/>
</dbReference>
<evidence type="ECO:0000313" key="7">
    <source>
        <dbReference type="EMBL" id="CAD5111793.1"/>
    </source>
</evidence>
<dbReference type="Gene3D" id="2.20.100.10">
    <property type="entry name" value="Thrombospondin type-1 (TSP1) repeat"/>
    <property type="match status" value="17"/>
</dbReference>
<dbReference type="SUPFAM" id="SSF56487">
    <property type="entry name" value="SRCR-like"/>
    <property type="match status" value="1"/>
</dbReference>
<dbReference type="Proteomes" id="UP000549394">
    <property type="component" value="Unassembled WGS sequence"/>
</dbReference>
<protein>
    <submittedName>
        <fullName evidence="7">DgyrCDS1067</fullName>
    </submittedName>
</protein>
<dbReference type="FunFam" id="2.20.100.10:FF:000004">
    <property type="entry name" value="Adhesion G protein-coupled receptor B2"/>
    <property type="match status" value="2"/>
</dbReference>
<dbReference type="OrthoDB" id="446173at2759"/>
<feature type="domain" description="SRCR" evidence="6">
    <location>
        <begin position="422"/>
        <end position="518"/>
    </location>
</feature>
<keyword evidence="4" id="KW-0325">Glycoprotein</keyword>
<dbReference type="FunFam" id="2.20.100.10:FF:000007">
    <property type="entry name" value="Thrombospondin 1"/>
    <property type="match status" value="1"/>
</dbReference>
<proteinExistence type="predicted"/>
<dbReference type="SUPFAM" id="SSF82895">
    <property type="entry name" value="TSP-1 type 1 repeat"/>
    <property type="match status" value="16"/>
</dbReference>
<dbReference type="GO" id="GO:0016020">
    <property type="term" value="C:membrane"/>
    <property type="evidence" value="ECO:0007669"/>
    <property type="project" value="InterPro"/>
</dbReference>
<evidence type="ECO:0000256" key="4">
    <source>
        <dbReference type="ARBA" id="ARBA00023180"/>
    </source>
</evidence>
<dbReference type="Pfam" id="PF00090">
    <property type="entry name" value="TSP_1"/>
    <property type="match status" value="17"/>
</dbReference>
<dbReference type="PROSITE" id="PS50287">
    <property type="entry name" value="SRCR_2"/>
    <property type="match status" value="1"/>
</dbReference>
<keyword evidence="8" id="KW-1185">Reference proteome</keyword>
<dbReference type="InterPro" id="IPR000884">
    <property type="entry name" value="TSP1_rpt"/>
</dbReference>
<name>A0A7I8V660_9ANNE</name>
<dbReference type="InterPro" id="IPR001190">
    <property type="entry name" value="SRCR"/>
</dbReference>
<evidence type="ECO:0000313" key="8">
    <source>
        <dbReference type="Proteomes" id="UP000549394"/>
    </source>
</evidence>
<evidence type="ECO:0000256" key="1">
    <source>
        <dbReference type="ARBA" id="ARBA00022729"/>
    </source>
</evidence>
<comment type="caution">
    <text evidence="5">Lacks conserved residue(s) required for the propagation of feature annotation.</text>
</comment>
<dbReference type="PANTHER" id="PTHR22906:SF47">
    <property type="entry name" value="APPLE DOMAIN-CONTAINING PROTEIN"/>
    <property type="match status" value="1"/>
</dbReference>
<dbReference type="FunFam" id="2.20.100.10:FF:000001">
    <property type="entry name" value="semaphorin-5A isoform X1"/>
    <property type="match status" value="6"/>
</dbReference>